<protein>
    <submittedName>
        <fullName evidence="4">SH3 domain-containing protein</fullName>
    </submittedName>
</protein>
<organism evidence="3 4">
    <name type="scientific">Parascaris equorum</name>
    <name type="common">Equine roundworm</name>
    <dbReference type="NCBI Taxonomy" id="6256"/>
    <lineage>
        <taxon>Eukaryota</taxon>
        <taxon>Metazoa</taxon>
        <taxon>Ecdysozoa</taxon>
        <taxon>Nematoda</taxon>
        <taxon>Chromadorea</taxon>
        <taxon>Rhabditida</taxon>
        <taxon>Spirurina</taxon>
        <taxon>Ascaridomorpha</taxon>
        <taxon>Ascaridoidea</taxon>
        <taxon>Ascarididae</taxon>
        <taxon>Parascaris</taxon>
    </lineage>
</organism>
<dbReference type="GO" id="GO:0005085">
    <property type="term" value="F:guanyl-nucleotide exchange factor activity"/>
    <property type="evidence" value="ECO:0007669"/>
    <property type="project" value="InterPro"/>
</dbReference>
<evidence type="ECO:0000256" key="1">
    <source>
        <dbReference type="ARBA" id="ARBA00022443"/>
    </source>
</evidence>
<dbReference type="PANTHER" id="PTHR12845:SF5">
    <property type="entry name" value="EPHEXIN, ISOFORM D"/>
    <property type="match status" value="1"/>
</dbReference>
<dbReference type="WBParaSite" id="PEQ_0001457101-mRNA-1">
    <property type="protein sequence ID" value="PEQ_0001457101-mRNA-1"/>
    <property type="gene ID" value="PEQ_0001457101"/>
</dbReference>
<sequence>MHSGHDLFCKDIVTLMLGCSNPEEKVYADWDCPQAAAVHKYTASQEDELSLEKGDLINILRKMPDGLNCCTQSFGLTYLSLMLQHDVTLSSYVKSFLKTKLFDDFRSAIVVVGGTVFLVQP</sequence>
<keyword evidence="3" id="KW-1185">Reference proteome</keyword>
<dbReference type="InterPro" id="IPR001452">
    <property type="entry name" value="SH3_domain"/>
</dbReference>
<dbReference type="AlphaFoldDB" id="A0A914SKN1"/>
<dbReference type="InterPro" id="IPR047271">
    <property type="entry name" value="Ephexin-like"/>
</dbReference>
<evidence type="ECO:0000313" key="4">
    <source>
        <dbReference type="WBParaSite" id="PEQ_0001457101-mRNA-1"/>
    </source>
</evidence>
<feature type="domain" description="SH3" evidence="2">
    <location>
        <begin position="37"/>
        <end position="65"/>
    </location>
</feature>
<proteinExistence type="predicted"/>
<dbReference type="Gene3D" id="2.30.30.40">
    <property type="entry name" value="SH3 Domains"/>
    <property type="match status" value="1"/>
</dbReference>
<dbReference type="Pfam" id="PF00018">
    <property type="entry name" value="SH3_1"/>
    <property type="match status" value="1"/>
</dbReference>
<reference evidence="4" key="1">
    <citation type="submission" date="2022-11" db="UniProtKB">
        <authorList>
            <consortium name="WormBaseParasite"/>
        </authorList>
    </citation>
    <scope>IDENTIFICATION</scope>
</reference>
<dbReference type="SUPFAM" id="SSF50044">
    <property type="entry name" value="SH3-domain"/>
    <property type="match status" value="1"/>
</dbReference>
<evidence type="ECO:0000259" key="2">
    <source>
        <dbReference type="Pfam" id="PF00018"/>
    </source>
</evidence>
<dbReference type="InterPro" id="IPR036028">
    <property type="entry name" value="SH3-like_dom_sf"/>
</dbReference>
<dbReference type="Proteomes" id="UP000887564">
    <property type="component" value="Unplaced"/>
</dbReference>
<evidence type="ECO:0000313" key="3">
    <source>
        <dbReference type="Proteomes" id="UP000887564"/>
    </source>
</evidence>
<name>A0A914SKN1_PAREQ</name>
<dbReference type="PANTHER" id="PTHR12845">
    <property type="entry name" value="GUANINE NUCLEOTIDE EXCHANGE FACTOR"/>
    <property type="match status" value="1"/>
</dbReference>
<keyword evidence="1" id="KW-0728">SH3 domain</keyword>
<accession>A0A914SKN1</accession>